<feature type="compositionally biased region" description="Low complexity" evidence="8">
    <location>
        <begin position="176"/>
        <end position="194"/>
    </location>
</feature>
<dbReference type="GO" id="GO:0098505">
    <property type="term" value="F:G-rich strand telomeric DNA binding"/>
    <property type="evidence" value="ECO:0007669"/>
    <property type="project" value="TreeGrafter"/>
</dbReference>
<evidence type="ECO:0000256" key="8">
    <source>
        <dbReference type="SAM" id="MobiDB-lite"/>
    </source>
</evidence>
<dbReference type="GO" id="GO:0032210">
    <property type="term" value="P:regulation of telomere maintenance via telomerase"/>
    <property type="evidence" value="ECO:0007669"/>
    <property type="project" value="TreeGrafter"/>
</dbReference>
<evidence type="ECO:0000256" key="7">
    <source>
        <dbReference type="ARBA" id="ARBA00023242"/>
    </source>
</evidence>
<keyword evidence="7" id="KW-0539">Nucleus</keyword>
<organism evidence="10 11">
    <name type="scientific">Mortierella polycephala</name>
    <dbReference type="NCBI Taxonomy" id="41804"/>
    <lineage>
        <taxon>Eukaryota</taxon>
        <taxon>Fungi</taxon>
        <taxon>Fungi incertae sedis</taxon>
        <taxon>Mucoromycota</taxon>
        <taxon>Mortierellomycotina</taxon>
        <taxon>Mortierellomycetes</taxon>
        <taxon>Mortierellales</taxon>
        <taxon>Mortierellaceae</taxon>
        <taxon>Mortierella</taxon>
    </lineage>
</organism>
<gene>
    <name evidence="10" type="ORF">BG011_007155</name>
</gene>
<dbReference type="OrthoDB" id="2186770at2759"/>
<dbReference type="GO" id="GO:0010521">
    <property type="term" value="F:telomerase inhibitor activity"/>
    <property type="evidence" value="ECO:0007669"/>
    <property type="project" value="TreeGrafter"/>
</dbReference>
<evidence type="ECO:0000256" key="3">
    <source>
        <dbReference type="ARBA" id="ARBA00008442"/>
    </source>
</evidence>
<evidence type="ECO:0000313" key="10">
    <source>
        <dbReference type="EMBL" id="KAG0264265.1"/>
    </source>
</evidence>
<feature type="domain" description="Protection of telomeres protein 1 ssDNA-binding" evidence="9">
    <location>
        <begin position="12"/>
        <end position="145"/>
    </location>
</feature>
<comment type="similarity">
    <text evidence="3">Belongs to the telombin family.</text>
</comment>
<protein>
    <recommendedName>
        <fullName evidence="9">Protection of telomeres protein 1 ssDNA-binding domain-containing protein</fullName>
    </recommendedName>
</protein>
<feature type="region of interest" description="Disordered" evidence="8">
    <location>
        <begin position="176"/>
        <end position="232"/>
    </location>
</feature>
<reference evidence="10" key="1">
    <citation type="journal article" date="2020" name="Fungal Divers.">
        <title>Resolving the Mortierellaceae phylogeny through synthesis of multi-gene phylogenetics and phylogenomics.</title>
        <authorList>
            <person name="Vandepol N."/>
            <person name="Liber J."/>
            <person name="Desiro A."/>
            <person name="Na H."/>
            <person name="Kennedy M."/>
            <person name="Barry K."/>
            <person name="Grigoriev I.V."/>
            <person name="Miller A.N."/>
            <person name="O'Donnell K."/>
            <person name="Stajich J.E."/>
            <person name="Bonito G."/>
        </authorList>
    </citation>
    <scope>NUCLEOTIDE SEQUENCE</scope>
    <source>
        <strain evidence="10">KOD948</strain>
    </source>
</reference>
<evidence type="ECO:0000256" key="5">
    <source>
        <dbReference type="ARBA" id="ARBA00022895"/>
    </source>
</evidence>
<evidence type="ECO:0000259" key="9">
    <source>
        <dbReference type="Pfam" id="PF16686"/>
    </source>
</evidence>
<keyword evidence="6" id="KW-0238">DNA-binding</keyword>
<keyword evidence="4" id="KW-0158">Chromosome</keyword>
<dbReference type="PANTHER" id="PTHR14513:SF0">
    <property type="entry name" value="PROTECTION OF TELOMERES PROTEIN 1"/>
    <property type="match status" value="1"/>
</dbReference>
<dbReference type="GO" id="GO:0000783">
    <property type="term" value="C:nuclear telomere cap complex"/>
    <property type="evidence" value="ECO:0007669"/>
    <property type="project" value="TreeGrafter"/>
</dbReference>
<proteinExistence type="inferred from homology"/>
<dbReference type="PANTHER" id="PTHR14513">
    <property type="entry name" value="PROTECTION OF TELOMERES 1"/>
    <property type="match status" value="1"/>
</dbReference>
<sequence>MTTTHSWKLKALHEMEPRKFYDFIGEVCFIKDEFNPLRTILYMTDYTENYLLPPHDGSEGRPKGKRTVIVTLWDSHSEDARNLQVSVGHIVYLKNLNSKIDRDGRLELVMHGPQSFGYRQINPVQVLDVNDDLAKGLRTRRSRYNADQIKEQRQLEAEQAGNSTIPLSISAVESSTIPPAAPASSGPSSLGPTTYMQHATSTAAESSMRSASPTIKNETRSPTPYASNKRQRITMESSKTPLHFSTLPTEASVPPTILLRDKLKDMVRRKKTKGDQYQRLYAHVVGFAPETIMDFSVPICHRCKFKSGPLSDKKVPSKCPHCHLSDTFKFEYGFMLRLQDDIGQEFDVHVDNAGAVSVMFQSSCSENTLCKN</sequence>
<dbReference type="InterPro" id="IPR012340">
    <property type="entry name" value="NA-bd_OB-fold"/>
</dbReference>
<evidence type="ECO:0000256" key="2">
    <source>
        <dbReference type="ARBA" id="ARBA00004574"/>
    </source>
</evidence>
<evidence type="ECO:0000256" key="1">
    <source>
        <dbReference type="ARBA" id="ARBA00004123"/>
    </source>
</evidence>
<dbReference type="InterPro" id="IPR028389">
    <property type="entry name" value="POT1"/>
</dbReference>
<keyword evidence="11" id="KW-1185">Reference proteome</keyword>
<dbReference type="Proteomes" id="UP000726737">
    <property type="component" value="Unassembled WGS sequence"/>
</dbReference>
<evidence type="ECO:0000313" key="11">
    <source>
        <dbReference type="Proteomes" id="UP000726737"/>
    </source>
</evidence>
<dbReference type="SUPFAM" id="SSF50249">
    <property type="entry name" value="Nucleic acid-binding proteins"/>
    <property type="match status" value="1"/>
</dbReference>
<feature type="compositionally biased region" description="Polar residues" evidence="8">
    <location>
        <begin position="195"/>
        <end position="232"/>
    </location>
</feature>
<name>A0A9P6QAH6_9FUNG</name>
<evidence type="ECO:0000256" key="6">
    <source>
        <dbReference type="ARBA" id="ARBA00023125"/>
    </source>
</evidence>
<keyword evidence="5" id="KW-0779">Telomere</keyword>
<dbReference type="Gene3D" id="2.40.50.140">
    <property type="entry name" value="Nucleic acid-binding proteins"/>
    <property type="match status" value="1"/>
</dbReference>
<accession>A0A9P6QAH6</accession>
<dbReference type="InterPro" id="IPR032042">
    <property type="entry name" value="POT1PC"/>
</dbReference>
<dbReference type="Pfam" id="PF16686">
    <property type="entry name" value="POT1PC"/>
    <property type="match status" value="1"/>
</dbReference>
<dbReference type="GO" id="GO:0016233">
    <property type="term" value="P:telomere capping"/>
    <property type="evidence" value="ECO:0007669"/>
    <property type="project" value="TreeGrafter"/>
</dbReference>
<dbReference type="AlphaFoldDB" id="A0A9P6QAH6"/>
<dbReference type="EMBL" id="JAAAJA010000054">
    <property type="protein sequence ID" value="KAG0264265.1"/>
    <property type="molecule type" value="Genomic_DNA"/>
</dbReference>
<evidence type="ECO:0000256" key="4">
    <source>
        <dbReference type="ARBA" id="ARBA00022454"/>
    </source>
</evidence>
<comment type="caution">
    <text evidence="10">The sequence shown here is derived from an EMBL/GenBank/DDBJ whole genome shotgun (WGS) entry which is preliminary data.</text>
</comment>
<comment type="subcellular location">
    <subcellularLocation>
        <location evidence="2">Chromosome</location>
        <location evidence="2">Telomere</location>
    </subcellularLocation>
    <subcellularLocation>
        <location evidence="1">Nucleus</location>
    </subcellularLocation>
</comment>